<evidence type="ECO:0000313" key="2">
    <source>
        <dbReference type="EMBL" id="QNK39609.1"/>
    </source>
</evidence>
<dbReference type="Proteomes" id="UP000515909">
    <property type="component" value="Chromosome"/>
</dbReference>
<reference evidence="2 3" key="1">
    <citation type="submission" date="2020-08" db="EMBL/GenBank/DDBJ databases">
        <title>The isolate Caproiciproducens sp. 7D4C2 produces n-caproate at mildly acidic conditions from hexoses: genome and rBOX comparison with related strains and chain-elongating bacteria.</title>
        <authorList>
            <person name="Esquivel-Elizondo S."/>
            <person name="Bagci C."/>
            <person name="Temovska M."/>
            <person name="Jeon B.S."/>
            <person name="Bessarab I."/>
            <person name="Williams R.B.H."/>
            <person name="Huson D.H."/>
            <person name="Angenent L.T."/>
        </authorList>
    </citation>
    <scope>NUCLEOTIDE SEQUENCE [LARGE SCALE GENOMIC DNA]</scope>
    <source>
        <strain evidence="2 3">7D4C2</strain>
    </source>
</reference>
<keyword evidence="2" id="KW-0808">Transferase</keyword>
<dbReference type="CDD" id="cd04301">
    <property type="entry name" value="NAT_SF"/>
    <property type="match status" value="1"/>
</dbReference>
<evidence type="ECO:0000259" key="1">
    <source>
        <dbReference type="PROSITE" id="PS51186"/>
    </source>
</evidence>
<dbReference type="PANTHER" id="PTHR43233:SF1">
    <property type="entry name" value="FAMILY N-ACETYLTRANSFERASE, PUTATIVE (AFU_ORTHOLOGUE AFUA_6G03350)-RELATED"/>
    <property type="match status" value="1"/>
</dbReference>
<accession>A0A7G8T7L8</accession>
<dbReference type="GO" id="GO:0016747">
    <property type="term" value="F:acyltransferase activity, transferring groups other than amino-acyl groups"/>
    <property type="evidence" value="ECO:0007669"/>
    <property type="project" value="InterPro"/>
</dbReference>
<dbReference type="PROSITE" id="PS51186">
    <property type="entry name" value="GNAT"/>
    <property type="match status" value="1"/>
</dbReference>
<gene>
    <name evidence="2" type="ORF">HCR03_12790</name>
</gene>
<dbReference type="EMBL" id="CP060286">
    <property type="protein sequence ID" value="QNK39609.1"/>
    <property type="molecule type" value="Genomic_DNA"/>
</dbReference>
<protein>
    <submittedName>
        <fullName evidence="2">GNAT family N-acetyltransferase</fullName>
    </submittedName>
</protein>
<evidence type="ECO:0000313" key="3">
    <source>
        <dbReference type="Proteomes" id="UP000515909"/>
    </source>
</evidence>
<feature type="domain" description="N-acetyltransferase" evidence="1">
    <location>
        <begin position="1"/>
        <end position="139"/>
    </location>
</feature>
<name>A0A7G8T7L8_9FIRM</name>
<dbReference type="PANTHER" id="PTHR43233">
    <property type="entry name" value="FAMILY N-ACETYLTRANSFERASE, PUTATIVE (AFU_ORTHOLOGUE AFUA_6G03350)-RELATED"/>
    <property type="match status" value="1"/>
</dbReference>
<organism evidence="2 3">
    <name type="scientific">Caproicibacter fermentans</name>
    <dbReference type="NCBI Taxonomy" id="2576756"/>
    <lineage>
        <taxon>Bacteria</taxon>
        <taxon>Bacillati</taxon>
        <taxon>Bacillota</taxon>
        <taxon>Clostridia</taxon>
        <taxon>Eubacteriales</taxon>
        <taxon>Acutalibacteraceae</taxon>
        <taxon>Caproicibacter</taxon>
    </lineage>
</organism>
<dbReference type="InterPro" id="IPR016181">
    <property type="entry name" value="Acyl_CoA_acyltransferase"/>
</dbReference>
<sequence>MDFQYKHSLSAPDYLRLRKAVGWKSVSARQAQAAIDRSDYLVSAEADGKTLASARLVSDGGTVFYIADVMVDPAYQGSGVGKTMVSMILEHVRTMLEEGEMVRVNLMAAVGREPFYEKQGFVRHPSDQFGAGMSYSITK</sequence>
<dbReference type="SUPFAM" id="SSF55729">
    <property type="entry name" value="Acyl-CoA N-acyltransferases (Nat)"/>
    <property type="match status" value="1"/>
</dbReference>
<dbReference type="Pfam" id="PF13673">
    <property type="entry name" value="Acetyltransf_10"/>
    <property type="match status" value="1"/>
</dbReference>
<dbReference type="RefSeq" id="WP_187034534.1">
    <property type="nucleotide sequence ID" value="NZ_CP060286.1"/>
</dbReference>
<proteinExistence type="predicted"/>
<dbReference type="Gene3D" id="3.40.630.30">
    <property type="match status" value="1"/>
</dbReference>
<dbReference type="InterPro" id="IPR053144">
    <property type="entry name" value="Acetyltransferase_Butenolide"/>
</dbReference>
<dbReference type="KEGG" id="cfem:HCR03_12790"/>
<dbReference type="AlphaFoldDB" id="A0A7G8T7L8"/>
<dbReference type="InterPro" id="IPR000182">
    <property type="entry name" value="GNAT_dom"/>
</dbReference>